<dbReference type="GO" id="GO:0022857">
    <property type="term" value="F:transmembrane transporter activity"/>
    <property type="evidence" value="ECO:0007669"/>
    <property type="project" value="InterPro"/>
</dbReference>
<evidence type="ECO:0000256" key="5">
    <source>
        <dbReference type="ARBA" id="ARBA00022692"/>
    </source>
</evidence>
<comment type="similarity">
    <text evidence="2">Belongs to the major facilitator superfamily. TCR/Tet family.</text>
</comment>
<dbReference type="PRINTS" id="PR01036">
    <property type="entry name" value="TCRTETB"/>
</dbReference>
<feature type="transmembrane region" description="Helical" evidence="9">
    <location>
        <begin position="326"/>
        <end position="345"/>
    </location>
</feature>
<dbReference type="RefSeq" id="WP_246416929.1">
    <property type="nucleotide sequence ID" value="NZ_JACHMW010000001.1"/>
</dbReference>
<dbReference type="FunFam" id="1.20.1720.10:FF:000004">
    <property type="entry name" value="EmrB/QacA family drug resistance transporter"/>
    <property type="match status" value="1"/>
</dbReference>
<feature type="transmembrane region" description="Helical" evidence="9">
    <location>
        <begin position="124"/>
        <end position="147"/>
    </location>
</feature>
<evidence type="ECO:0000313" key="11">
    <source>
        <dbReference type="EMBL" id="MBB5849273.1"/>
    </source>
</evidence>
<feature type="transmembrane region" description="Helical" evidence="9">
    <location>
        <begin position="31"/>
        <end position="51"/>
    </location>
</feature>
<evidence type="ECO:0000256" key="9">
    <source>
        <dbReference type="SAM" id="Phobius"/>
    </source>
</evidence>
<feature type="domain" description="Major facilitator superfamily (MFS) profile" evidence="10">
    <location>
        <begin position="35"/>
        <end position="527"/>
    </location>
</feature>
<keyword evidence="4" id="KW-1003">Cell membrane</keyword>
<dbReference type="InterPro" id="IPR020846">
    <property type="entry name" value="MFS_dom"/>
</dbReference>
<feature type="transmembrane region" description="Helical" evidence="9">
    <location>
        <begin position="71"/>
        <end position="89"/>
    </location>
</feature>
<feature type="transmembrane region" description="Helical" evidence="9">
    <location>
        <begin position="292"/>
        <end position="314"/>
    </location>
</feature>
<feature type="transmembrane region" description="Helical" evidence="9">
    <location>
        <begin position="187"/>
        <end position="209"/>
    </location>
</feature>
<evidence type="ECO:0000256" key="8">
    <source>
        <dbReference type="SAM" id="MobiDB-lite"/>
    </source>
</evidence>
<gene>
    <name evidence="11" type="ORF">HDA33_001837</name>
</gene>
<comment type="subcellular location">
    <subcellularLocation>
        <location evidence="1">Cell membrane</location>
        <topology evidence="1">Multi-pass membrane protein</topology>
    </subcellularLocation>
</comment>
<accession>A0A7W9JJV5</accession>
<evidence type="ECO:0000256" key="6">
    <source>
        <dbReference type="ARBA" id="ARBA00022989"/>
    </source>
</evidence>
<dbReference type="NCBIfam" id="TIGR00711">
    <property type="entry name" value="efflux_EmrB"/>
    <property type="match status" value="1"/>
</dbReference>
<dbReference type="GO" id="GO:0005886">
    <property type="term" value="C:plasma membrane"/>
    <property type="evidence" value="ECO:0007669"/>
    <property type="project" value="UniProtKB-SubCell"/>
</dbReference>
<keyword evidence="6 9" id="KW-1133">Transmembrane helix</keyword>
<reference evidence="11 12" key="1">
    <citation type="submission" date="2020-08" db="EMBL/GenBank/DDBJ databases">
        <title>Sequencing the genomes of 1000 actinobacteria strains.</title>
        <authorList>
            <person name="Klenk H.-P."/>
        </authorList>
    </citation>
    <scope>NUCLEOTIDE SEQUENCE [LARGE SCALE GENOMIC DNA]</scope>
    <source>
        <strain evidence="11 12">DSM 17945</strain>
    </source>
</reference>
<sequence length="669" mass="68634">MSPTSPAVAGTAPAGAPSLERAAADAARHRAVLQALTGLLLGMFVSMIANTVVSTSMPVIISDIGGNQNDYTWVITAALLATAVSTPVWGKLADLMDRKMLFQVALVIFVGASAAAGFTNDPTFLIVCRVVQGLGGGGLAALSQVIMADIISPRERGRYMGLFGAVMAVATVGGPLAGGVITDLWGWRWNFFVAVPFALVALVMVQRTLHLPAREPRKVSIDYLGIVLLGVATSLLLIWVTTAGQQFPWASWTTAWMVGGAVLAAALFVVVELKVTEPLIPLTLFRNRTFTLATIASIATGLAMFGAGVYLAQYMQLARGATPTQAGLMTIPMIAGLLITSTVIGRVITRTGVWKRWLIVGAVLLTAGMALLATLHYDTPFVLVSLHMLLLGAGVGMTMQNLVLVVQNTTDPRQMGVASSGVTFFRSLGGSVGVAAMGAVVANVVPSRFEARGADLAAALQSLGADGPVWAQRLQSGTLPRVAEMPEPLRVVVEDVYATGISQAFLVGVPLAVVAVVAIVFLPNIPLGRMTTSERLDASRADLATVTAPAAMQKVPATGEIPVVAPAAGGAGGTDDACTAEDADGTEGVPAAQGPTTAPAEPTAERAERPAVQPAAESVPARVVAPAAAAPSTAAASGRSGGARPGARAAAAVALLTAIAVLMRQARRG</sequence>
<feature type="transmembrane region" description="Helical" evidence="9">
    <location>
        <begin position="504"/>
        <end position="525"/>
    </location>
</feature>
<feature type="transmembrane region" description="Helical" evidence="9">
    <location>
        <begin position="381"/>
        <end position="404"/>
    </location>
</feature>
<feature type="transmembrane region" description="Helical" evidence="9">
    <location>
        <begin position="159"/>
        <end position="181"/>
    </location>
</feature>
<feature type="transmembrane region" description="Helical" evidence="9">
    <location>
        <begin position="101"/>
        <end position="118"/>
    </location>
</feature>
<dbReference type="AlphaFoldDB" id="A0A7W9JJV5"/>
<dbReference type="EMBL" id="JACHMW010000001">
    <property type="protein sequence ID" value="MBB5849273.1"/>
    <property type="molecule type" value="Genomic_DNA"/>
</dbReference>
<evidence type="ECO:0000256" key="3">
    <source>
        <dbReference type="ARBA" id="ARBA00022448"/>
    </source>
</evidence>
<organism evidence="11 12">
    <name type="scientific">Micrococcus endophyticus</name>
    <dbReference type="NCBI Taxonomy" id="455343"/>
    <lineage>
        <taxon>Bacteria</taxon>
        <taxon>Bacillati</taxon>
        <taxon>Actinomycetota</taxon>
        <taxon>Actinomycetes</taxon>
        <taxon>Micrococcales</taxon>
        <taxon>Micrococcaceae</taxon>
        <taxon>Micrococcus</taxon>
    </lineage>
</organism>
<keyword evidence="3" id="KW-0813">Transport</keyword>
<proteinExistence type="inferred from homology"/>
<dbReference type="Gene3D" id="1.20.1250.20">
    <property type="entry name" value="MFS general substrate transporter like domains"/>
    <property type="match status" value="1"/>
</dbReference>
<keyword evidence="5 9" id="KW-0812">Transmembrane</keyword>
<evidence type="ECO:0000256" key="2">
    <source>
        <dbReference type="ARBA" id="ARBA00007520"/>
    </source>
</evidence>
<protein>
    <submittedName>
        <fullName evidence="11">EmrB/QacA subfamily drug resistance transporter</fullName>
    </submittedName>
</protein>
<feature type="region of interest" description="Disordered" evidence="8">
    <location>
        <begin position="566"/>
        <end position="618"/>
    </location>
</feature>
<feature type="transmembrane region" description="Helical" evidence="9">
    <location>
        <begin position="424"/>
        <end position="445"/>
    </location>
</feature>
<dbReference type="PANTHER" id="PTHR23501:SF197">
    <property type="entry name" value="COMD"/>
    <property type="match status" value="1"/>
</dbReference>
<dbReference type="InterPro" id="IPR011701">
    <property type="entry name" value="MFS"/>
</dbReference>
<evidence type="ECO:0000256" key="1">
    <source>
        <dbReference type="ARBA" id="ARBA00004651"/>
    </source>
</evidence>
<dbReference type="InterPro" id="IPR036259">
    <property type="entry name" value="MFS_trans_sf"/>
</dbReference>
<dbReference type="PANTHER" id="PTHR23501">
    <property type="entry name" value="MAJOR FACILITATOR SUPERFAMILY"/>
    <property type="match status" value="1"/>
</dbReference>
<keyword evidence="12" id="KW-1185">Reference proteome</keyword>
<evidence type="ECO:0000256" key="4">
    <source>
        <dbReference type="ARBA" id="ARBA00022475"/>
    </source>
</evidence>
<feature type="transmembrane region" description="Helical" evidence="9">
    <location>
        <begin position="249"/>
        <end position="271"/>
    </location>
</feature>
<feature type="transmembrane region" description="Helical" evidence="9">
    <location>
        <begin position="221"/>
        <end position="243"/>
    </location>
</feature>
<comment type="caution">
    <text evidence="11">The sequence shown here is derived from an EMBL/GenBank/DDBJ whole genome shotgun (WGS) entry which is preliminary data.</text>
</comment>
<dbReference type="InterPro" id="IPR004638">
    <property type="entry name" value="EmrB-like"/>
</dbReference>
<evidence type="ECO:0000313" key="12">
    <source>
        <dbReference type="Proteomes" id="UP000567246"/>
    </source>
</evidence>
<dbReference type="SUPFAM" id="SSF103473">
    <property type="entry name" value="MFS general substrate transporter"/>
    <property type="match status" value="1"/>
</dbReference>
<feature type="compositionally biased region" description="Low complexity" evidence="8">
    <location>
        <begin position="590"/>
        <end position="602"/>
    </location>
</feature>
<evidence type="ECO:0000259" key="10">
    <source>
        <dbReference type="PROSITE" id="PS50850"/>
    </source>
</evidence>
<evidence type="ECO:0000256" key="7">
    <source>
        <dbReference type="ARBA" id="ARBA00023136"/>
    </source>
</evidence>
<name>A0A7W9JJV5_9MICC</name>
<dbReference type="Proteomes" id="UP000567246">
    <property type="component" value="Unassembled WGS sequence"/>
</dbReference>
<dbReference type="PROSITE" id="PS50850">
    <property type="entry name" value="MFS"/>
    <property type="match status" value="1"/>
</dbReference>
<dbReference type="CDD" id="cd17502">
    <property type="entry name" value="MFS_Azr1_MDR_like"/>
    <property type="match status" value="1"/>
</dbReference>
<feature type="transmembrane region" description="Helical" evidence="9">
    <location>
        <begin position="357"/>
        <end position="375"/>
    </location>
</feature>
<dbReference type="Pfam" id="PF07690">
    <property type="entry name" value="MFS_1"/>
    <property type="match status" value="1"/>
</dbReference>
<keyword evidence="7 9" id="KW-0472">Membrane</keyword>
<dbReference type="Gene3D" id="1.20.1720.10">
    <property type="entry name" value="Multidrug resistance protein D"/>
    <property type="match status" value="1"/>
</dbReference>